<organism evidence="1 2">
    <name type="scientific">Cytobacillus depressus</name>
    <dbReference type="NCBI Taxonomy" id="1602942"/>
    <lineage>
        <taxon>Bacteria</taxon>
        <taxon>Bacillati</taxon>
        <taxon>Bacillota</taxon>
        <taxon>Bacilli</taxon>
        <taxon>Bacillales</taxon>
        <taxon>Bacillaceae</taxon>
        <taxon>Cytobacillus</taxon>
    </lineage>
</organism>
<gene>
    <name evidence="1" type="ORF">F7731_08540</name>
</gene>
<keyword evidence="2" id="KW-1185">Reference proteome</keyword>
<accession>A0A6L3VAT2</accession>
<name>A0A6L3VAT2_9BACI</name>
<dbReference type="AlphaFoldDB" id="A0A6L3VAT2"/>
<evidence type="ECO:0000313" key="2">
    <source>
        <dbReference type="Proteomes" id="UP000481030"/>
    </source>
</evidence>
<sequence length="43" mass="5305">MKLDAWEREKMISVLEWRTGFLREYLITLSDEKLEELYKERVG</sequence>
<comment type="caution">
    <text evidence="1">The sequence shown here is derived from an EMBL/GenBank/DDBJ whole genome shotgun (WGS) entry which is preliminary data.</text>
</comment>
<protein>
    <submittedName>
        <fullName evidence="1">BH0509 family protein</fullName>
    </submittedName>
</protein>
<proteinExistence type="predicted"/>
<dbReference type="NCBIfam" id="NF033562">
    <property type="entry name" value="BH0509_fam"/>
    <property type="match status" value="1"/>
</dbReference>
<evidence type="ECO:0000313" key="1">
    <source>
        <dbReference type="EMBL" id="KAB2337633.1"/>
    </source>
</evidence>
<dbReference type="RefSeq" id="WP_151534334.1">
    <property type="nucleotide sequence ID" value="NZ_WBOS01000002.1"/>
</dbReference>
<dbReference type="Proteomes" id="UP000481030">
    <property type="component" value="Unassembled WGS sequence"/>
</dbReference>
<dbReference type="EMBL" id="WBOS01000002">
    <property type="protein sequence ID" value="KAB2337633.1"/>
    <property type="molecule type" value="Genomic_DNA"/>
</dbReference>
<reference evidence="1 2" key="1">
    <citation type="journal article" date="2016" name="Antonie Van Leeuwenhoek">
        <title>Bacillus depressus sp. nov., isolated from soil of a sunflower field.</title>
        <authorList>
            <person name="Wei X."/>
            <person name="Xin D."/>
            <person name="Xin Y."/>
            <person name="Zhang H."/>
            <person name="Wang T."/>
            <person name="Zhang J."/>
        </authorList>
    </citation>
    <scope>NUCLEOTIDE SEQUENCE [LARGE SCALE GENOMIC DNA]</scope>
    <source>
        <strain evidence="1 2">BZ1</strain>
    </source>
</reference>
<dbReference type="InterPro" id="IPR049615">
    <property type="entry name" value="BH0509-like"/>
</dbReference>